<comment type="subcellular location">
    <subcellularLocation>
        <location evidence="1">Cell membrane</location>
        <topology evidence="1">Multi-pass membrane protein</topology>
    </subcellularLocation>
</comment>
<dbReference type="PANTHER" id="PTHR30294">
    <property type="entry name" value="MEMBRANE COMPONENT OF ABC TRANSPORTER YHHJ-RELATED"/>
    <property type="match status" value="1"/>
</dbReference>
<feature type="transmembrane region" description="Helical" evidence="8">
    <location>
        <begin position="21"/>
        <end position="41"/>
    </location>
</feature>
<dbReference type="InterPro" id="IPR051449">
    <property type="entry name" value="ABC-2_transporter_component"/>
</dbReference>
<dbReference type="GO" id="GO:0005886">
    <property type="term" value="C:plasma membrane"/>
    <property type="evidence" value="ECO:0007669"/>
    <property type="project" value="UniProtKB-SubCell"/>
</dbReference>
<feature type="domain" description="ABC transmembrane type-2" evidence="9">
    <location>
        <begin position="149"/>
        <end position="377"/>
    </location>
</feature>
<accession>A0A5Q2N104</accession>
<dbReference type="Gene3D" id="3.40.1710.10">
    <property type="entry name" value="abc type-2 transporter like domain"/>
    <property type="match status" value="1"/>
</dbReference>
<reference evidence="11" key="1">
    <citation type="submission" date="2019-11" db="EMBL/GenBank/DDBJ databases">
        <title>Genome sequence of Heliorestis convoluta strain HH, an alkaliphilic and minimalistic phototrophic bacterium from a soda lake in Egypt.</title>
        <authorList>
            <person name="Dewey E.D."/>
            <person name="Stokes L.M."/>
            <person name="Burchell B.M."/>
            <person name="Shaffer K.N."/>
            <person name="Huntington A.M."/>
            <person name="Baker J.M."/>
            <person name="Nadendla S."/>
            <person name="Giglio M.G."/>
            <person name="Touchman J.W."/>
            <person name="Blankenship R.E."/>
            <person name="Madigan M.T."/>
            <person name="Sattley W.M."/>
        </authorList>
    </citation>
    <scope>NUCLEOTIDE SEQUENCE [LARGE SCALE GENOMIC DNA]</scope>
    <source>
        <strain evidence="11">HH</strain>
    </source>
</reference>
<comment type="similarity">
    <text evidence="2">Belongs to the ABC-2 integral membrane protein family.</text>
</comment>
<evidence type="ECO:0000256" key="4">
    <source>
        <dbReference type="ARBA" id="ARBA00022475"/>
    </source>
</evidence>
<dbReference type="Proteomes" id="UP000366051">
    <property type="component" value="Chromosome"/>
</dbReference>
<evidence type="ECO:0000259" key="9">
    <source>
        <dbReference type="PROSITE" id="PS51012"/>
    </source>
</evidence>
<dbReference type="OrthoDB" id="9788252at2"/>
<keyword evidence="5 8" id="KW-0812">Transmembrane</keyword>
<protein>
    <submittedName>
        <fullName evidence="10">ABC-2 transporter family protein</fullName>
    </submittedName>
</protein>
<evidence type="ECO:0000256" key="7">
    <source>
        <dbReference type="ARBA" id="ARBA00023136"/>
    </source>
</evidence>
<evidence type="ECO:0000313" key="10">
    <source>
        <dbReference type="EMBL" id="QGG46972.1"/>
    </source>
</evidence>
<sequence>MNRIVLMATKEFLHILRDKRSALFLLVGPLVALLFFTFLYAGETVGGLRLLIVDEDKSPLSREIASQYSQVETFEYVGQVNHYDQAREWLQSGKAEVAVIIPSNFSKEIKEGRGSQILTIIDGTNMLVSNSAIRASSQIVQYNSALVTMRVLESHGIPLEKAKSIVQSVNFSTRVWYNPTFNYRNFLLLGLAATVLQQVLLMPISTSICREKTRGTNAYLALSPLRSYEAIIGKAIPYIFLGLFNLLLILVFANRLGIGIRGSGLEMFILSFLFALSLVGIAFIISLVAKDELRATQMSVLVAMPSFLISGFTWPLDGMAQPIVWVAQALPLTHFLEAIKIIGVKGAGIENVGTEIGALSLLGFGGIAGTILLWEQKRKKGKLL</sequence>
<dbReference type="KEGG" id="hcv:FTV88_0815"/>
<evidence type="ECO:0000256" key="6">
    <source>
        <dbReference type="ARBA" id="ARBA00022989"/>
    </source>
</evidence>
<keyword evidence="11" id="KW-1185">Reference proteome</keyword>
<dbReference type="GO" id="GO:0140359">
    <property type="term" value="F:ABC-type transporter activity"/>
    <property type="evidence" value="ECO:0007669"/>
    <property type="project" value="InterPro"/>
</dbReference>
<name>A0A5Q2N104_9FIRM</name>
<evidence type="ECO:0000256" key="8">
    <source>
        <dbReference type="SAM" id="Phobius"/>
    </source>
</evidence>
<dbReference type="InterPro" id="IPR013525">
    <property type="entry name" value="ABC2_TM"/>
</dbReference>
<organism evidence="10 11">
    <name type="scientific">Heliorestis convoluta</name>
    <dbReference type="NCBI Taxonomy" id="356322"/>
    <lineage>
        <taxon>Bacteria</taxon>
        <taxon>Bacillati</taxon>
        <taxon>Bacillota</taxon>
        <taxon>Clostridia</taxon>
        <taxon>Eubacteriales</taxon>
        <taxon>Heliobacteriaceae</taxon>
        <taxon>Heliorestis</taxon>
    </lineage>
</organism>
<dbReference type="AlphaFoldDB" id="A0A5Q2N104"/>
<evidence type="ECO:0000313" key="11">
    <source>
        <dbReference type="Proteomes" id="UP000366051"/>
    </source>
</evidence>
<dbReference type="PROSITE" id="PS51012">
    <property type="entry name" value="ABC_TM2"/>
    <property type="match status" value="1"/>
</dbReference>
<keyword evidence="3" id="KW-0813">Transport</keyword>
<keyword evidence="4" id="KW-1003">Cell membrane</keyword>
<feature type="transmembrane region" description="Helical" evidence="8">
    <location>
        <begin position="186"/>
        <end position="204"/>
    </location>
</feature>
<proteinExistence type="inferred from homology"/>
<evidence type="ECO:0000256" key="2">
    <source>
        <dbReference type="ARBA" id="ARBA00007783"/>
    </source>
</evidence>
<dbReference type="InterPro" id="IPR047817">
    <property type="entry name" value="ABC2_TM_bact-type"/>
</dbReference>
<dbReference type="PANTHER" id="PTHR30294:SF29">
    <property type="entry name" value="MULTIDRUG ABC TRANSPORTER PERMEASE YBHS-RELATED"/>
    <property type="match status" value="1"/>
</dbReference>
<feature type="transmembrane region" description="Helical" evidence="8">
    <location>
        <begin position="235"/>
        <end position="256"/>
    </location>
</feature>
<feature type="transmembrane region" description="Helical" evidence="8">
    <location>
        <begin position="356"/>
        <end position="374"/>
    </location>
</feature>
<feature type="transmembrane region" description="Helical" evidence="8">
    <location>
        <begin position="300"/>
        <end position="316"/>
    </location>
</feature>
<dbReference type="Pfam" id="PF12698">
    <property type="entry name" value="ABC2_membrane_3"/>
    <property type="match status" value="1"/>
</dbReference>
<keyword evidence="7 8" id="KW-0472">Membrane</keyword>
<evidence type="ECO:0000256" key="1">
    <source>
        <dbReference type="ARBA" id="ARBA00004651"/>
    </source>
</evidence>
<gene>
    <name evidence="10" type="ORF">FTV88_0815</name>
</gene>
<keyword evidence="6 8" id="KW-1133">Transmembrane helix</keyword>
<dbReference type="RefSeq" id="WP_153724448.1">
    <property type="nucleotide sequence ID" value="NZ_CP045875.1"/>
</dbReference>
<dbReference type="EMBL" id="CP045875">
    <property type="protein sequence ID" value="QGG46972.1"/>
    <property type="molecule type" value="Genomic_DNA"/>
</dbReference>
<feature type="transmembrane region" description="Helical" evidence="8">
    <location>
        <begin position="268"/>
        <end position="288"/>
    </location>
</feature>
<evidence type="ECO:0000256" key="3">
    <source>
        <dbReference type="ARBA" id="ARBA00022448"/>
    </source>
</evidence>
<evidence type="ECO:0000256" key="5">
    <source>
        <dbReference type="ARBA" id="ARBA00022692"/>
    </source>
</evidence>